<reference evidence="3" key="1">
    <citation type="submission" date="2022-11" db="UniProtKB">
        <authorList>
            <consortium name="WormBaseParasite"/>
        </authorList>
    </citation>
    <scope>IDENTIFICATION</scope>
</reference>
<evidence type="ECO:0000313" key="2">
    <source>
        <dbReference type="Proteomes" id="UP000887566"/>
    </source>
</evidence>
<feature type="region of interest" description="Disordered" evidence="1">
    <location>
        <begin position="1"/>
        <end position="44"/>
    </location>
</feature>
<evidence type="ECO:0000313" key="3">
    <source>
        <dbReference type="WBParaSite" id="PSAMB.scaffold117size76755.g2282.t1"/>
    </source>
</evidence>
<accession>A0A914URI1</accession>
<dbReference type="AlphaFoldDB" id="A0A914URI1"/>
<proteinExistence type="predicted"/>
<evidence type="ECO:0000256" key="1">
    <source>
        <dbReference type="SAM" id="MobiDB-lite"/>
    </source>
</evidence>
<feature type="compositionally biased region" description="Polar residues" evidence="1">
    <location>
        <begin position="28"/>
        <end position="39"/>
    </location>
</feature>
<protein>
    <submittedName>
        <fullName evidence="3">Uncharacterized protein</fullName>
    </submittedName>
</protein>
<sequence>MLRLAGRAETAAYHRSVSRNPGAACLQPHTTKQVYTKQSSRPRRYNSLLQRIPPGSGTIKAIRSAAVLAPSRRLRRRYTPSWFYNAVMDLPLH</sequence>
<organism evidence="2 3">
    <name type="scientific">Plectus sambesii</name>
    <dbReference type="NCBI Taxonomy" id="2011161"/>
    <lineage>
        <taxon>Eukaryota</taxon>
        <taxon>Metazoa</taxon>
        <taxon>Ecdysozoa</taxon>
        <taxon>Nematoda</taxon>
        <taxon>Chromadorea</taxon>
        <taxon>Plectida</taxon>
        <taxon>Plectina</taxon>
        <taxon>Plectoidea</taxon>
        <taxon>Plectidae</taxon>
        <taxon>Plectus</taxon>
    </lineage>
</organism>
<dbReference type="WBParaSite" id="PSAMB.scaffold117size76755.g2282.t1">
    <property type="protein sequence ID" value="PSAMB.scaffold117size76755.g2282.t1"/>
    <property type="gene ID" value="PSAMB.scaffold117size76755.g2282"/>
</dbReference>
<name>A0A914URI1_9BILA</name>
<dbReference type="Proteomes" id="UP000887566">
    <property type="component" value="Unplaced"/>
</dbReference>
<keyword evidence="2" id="KW-1185">Reference proteome</keyword>